<keyword evidence="6" id="KW-1185">Reference proteome</keyword>
<dbReference type="EMBL" id="GEZM01064606">
    <property type="protein sequence ID" value="JAV68694.1"/>
    <property type="molecule type" value="Transcribed_RNA"/>
</dbReference>
<evidence type="ECO:0000256" key="2">
    <source>
        <dbReference type="PIRSR" id="PIRSR000239-1"/>
    </source>
</evidence>
<dbReference type="Pfam" id="PF00578">
    <property type="entry name" value="AhpC-TSA"/>
    <property type="match status" value="1"/>
</dbReference>
<evidence type="ECO:0000313" key="4">
    <source>
        <dbReference type="EMBL" id="JAV68694.1"/>
    </source>
</evidence>
<evidence type="ECO:0000256" key="1">
    <source>
        <dbReference type="ARBA" id="ARBA00023002"/>
    </source>
</evidence>
<dbReference type="GO" id="GO:0016209">
    <property type="term" value="F:antioxidant activity"/>
    <property type="evidence" value="ECO:0007669"/>
    <property type="project" value="InterPro"/>
</dbReference>
<dbReference type="GO" id="GO:0016491">
    <property type="term" value="F:oxidoreductase activity"/>
    <property type="evidence" value="ECO:0007669"/>
    <property type="project" value="UniProtKB-KW"/>
</dbReference>
<dbReference type="EMBL" id="VVIM01000005">
    <property type="protein sequence ID" value="KAB0799052.1"/>
    <property type="molecule type" value="Genomic_DNA"/>
</dbReference>
<dbReference type="InterPro" id="IPR024706">
    <property type="entry name" value="Peroxiredoxin_AhpC-typ"/>
</dbReference>
<keyword evidence="1" id="KW-0560">Oxidoreductase</keyword>
<reference evidence="4" key="1">
    <citation type="journal article" date="2016" name="Sci. Rep.">
        <title>Molecular characterization of firefly nuptial gifts: a multi-omics approach sheds light on postcopulatory sexual selection.</title>
        <authorList>
            <person name="Al-Wathiqui N."/>
            <person name="Fallon T.R."/>
            <person name="South A."/>
            <person name="Weng J.K."/>
            <person name="Lewis S.M."/>
        </authorList>
    </citation>
    <scope>NUCLEOTIDE SEQUENCE</scope>
</reference>
<dbReference type="Proteomes" id="UP000327044">
    <property type="component" value="Unassembled WGS sequence"/>
</dbReference>
<dbReference type="GO" id="GO:0005739">
    <property type="term" value="C:mitochondrion"/>
    <property type="evidence" value="ECO:0007669"/>
    <property type="project" value="TreeGrafter"/>
</dbReference>
<accession>A0A1Y1L533</accession>
<dbReference type="SUPFAM" id="SSF52833">
    <property type="entry name" value="Thioredoxin-like"/>
    <property type="match status" value="1"/>
</dbReference>
<dbReference type="EMBL" id="GEZM01064605">
    <property type="protein sequence ID" value="JAV68695.1"/>
    <property type="molecule type" value="Transcribed_RNA"/>
</dbReference>
<dbReference type="InterPro" id="IPR000866">
    <property type="entry name" value="AhpC/TSA"/>
</dbReference>
<evidence type="ECO:0000259" key="3">
    <source>
        <dbReference type="PROSITE" id="PS51352"/>
    </source>
</evidence>
<dbReference type="InterPro" id="IPR036249">
    <property type="entry name" value="Thioredoxin-like_sf"/>
</dbReference>
<dbReference type="PROSITE" id="PS51352">
    <property type="entry name" value="THIOREDOXIN_2"/>
    <property type="match status" value="1"/>
</dbReference>
<dbReference type="InterPro" id="IPR013766">
    <property type="entry name" value="Thioredoxin_domain"/>
</dbReference>
<protein>
    <recommendedName>
        <fullName evidence="3">Thioredoxin domain-containing protein</fullName>
    </recommendedName>
</protein>
<proteinExistence type="predicted"/>
<reference evidence="5 6" key="2">
    <citation type="journal article" date="2018" name="Elife">
        <title>Firefly genomes illuminate parallel origins of bioluminescence in beetles.</title>
        <authorList>
            <person name="Fallon T.R."/>
            <person name="Lower S.E."/>
            <person name="Chang C.H."/>
            <person name="Bessho-Uehara M."/>
            <person name="Martin G.J."/>
            <person name="Bewick A.J."/>
            <person name="Behringer M."/>
            <person name="Debat H.J."/>
            <person name="Wong I."/>
            <person name="Day J.C."/>
            <person name="Suvorov A."/>
            <person name="Silva C.J."/>
            <person name="Stanger-Hall K.F."/>
            <person name="Hall D.W."/>
            <person name="Schmitz R.J."/>
            <person name="Nelson D.R."/>
            <person name="Lewis S.M."/>
            <person name="Shigenobu S."/>
            <person name="Bybee S.M."/>
            <person name="Larracuente A.M."/>
            <person name="Oba Y."/>
            <person name="Weng J.K."/>
        </authorList>
    </citation>
    <scope>NUCLEOTIDE SEQUENCE [LARGE SCALE GENOMIC DNA]</scope>
    <source>
        <strain evidence="5">1611_PpyrPB1</strain>
        <tissue evidence="5">Whole body</tissue>
    </source>
</reference>
<feature type="active site" description="Cysteine sulfenic acid (-SOH) intermediate; for peroxidase activity" evidence="2">
    <location>
        <position position="44"/>
    </location>
</feature>
<reference evidence="5" key="3">
    <citation type="submission" date="2019-08" db="EMBL/GenBank/DDBJ databases">
        <authorList>
            <consortium name="Photinus pyralis genome working group"/>
            <person name="Fallon T.R."/>
            <person name="Sander Lower S.E."/>
            <person name="Weng J.-K."/>
        </authorList>
    </citation>
    <scope>NUCLEOTIDE SEQUENCE</scope>
    <source>
        <strain evidence="5">1611_PpyrPB1</strain>
        <tissue evidence="5">Whole body</tissue>
    </source>
</reference>
<dbReference type="PIRSF" id="PIRSF000239">
    <property type="entry name" value="AHPC"/>
    <property type="match status" value="1"/>
</dbReference>
<dbReference type="Gene3D" id="3.40.30.10">
    <property type="entry name" value="Glutaredoxin"/>
    <property type="match status" value="1"/>
</dbReference>
<dbReference type="GO" id="GO:0005829">
    <property type="term" value="C:cytosol"/>
    <property type="evidence" value="ECO:0007669"/>
    <property type="project" value="TreeGrafter"/>
</dbReference>
<feature type="domain" description="Thioredoxin" evidence="3">
    <location>
        <begin position="2"/>
        <end position="159"/>
    </location>
</feature>
<dbReference type="GO" id="GO:0045454">
    <property type="term" value="P:cell redox homeostasis"/>
    <property type="evidence" value="ECO:0007669"/>
    <property type="project" value="TreeGrafter"/>
</dbReference>
<dbReference type="AlphaFoldDB" id="A0A1Y1L533"/>
<dbReference type="PANTHER" id="PTHR43503:SF4">
    <property type="entry name" value="PEROXIREDOXIN-6"/>
    <property type="match status" value="1"/>
</dbReference>
<sequence length="166" mass="19082">MLKLGEFFPNFLANTTIGPIQLYDWMEKSWCMLLSYHSDFDAVCTSELASLVKLHDQFRKRNVKLMAISCDSLSSHTRWISDILECSLSKDKYLPFPIVADENCDLLLEELNLLTPNLETTHVTYLIDPTKRIRLSTTYPPNVGRKFREMLKVIDALQDISIVPPA</sequence>
<name>A0A1Y1L533_PHOPY</name>
<evidence type="ECO:0000313" key="6">
    <source>
        <dbReference type="Proteomes" id="UP000327044"/>
    </source>
</evidence>
<organism evidence="4">
    <name type="scientific">Photinus pyralis</name>
    <name type="common">Common eastern firefly</name>
    <name type="synonym">Lampyris pyralis</name>
    <dbReference type="NCBI Taxonomy" id="7054"/>
    <lineage>
        <taxon>Eukaryota</taxon>
        <taxon>Metazoa</taxon>
        <taxon>Ecdysozoa</taxon>
        <taxon>Arthropoda</taxon>
        <taxon>Hexapoda</taxon>
        <taxon>Insecta</taxon>
        <taxon>Pterygota</taxon>
        <taxon>Neoptera</taxon>
        <taxon>Endopterygota</taxon>
        <taxon>Coleoptera</taxon>
        <taxon>Polyphaga</taxon>
        <taxon>Elateriformia</taxon>
        <taxon>Elateroidea</taxon>
        <taxon>Lampyridae</taxon>
        <taxon>Lampyrinae</taxon>
        <taxon>Photinus</taxon>
    </lineage>
</organism>
<gene>
    <name evidence="5" type="ORF">PPYR_06932</name>
</gene>
<dbReference type="InParanoid" id="A0A1Y1L533"/>
<evidence type="ECO:0000313" key="5">
    <source>
        <dbReference type="EMBL" id="KAB0799052.1"/>
    </source>
</evidence>
<dbReference type="PANTHER" id="PTHR43503">
    <property type="entry name" value="MCG48959-RELATED"/>
    <property type="match status" value="1"/>
</dbReference>